<accession>A0ABW2ZQ89</accession>
<organism evidence="1 2">
    <name type="scientific">Microbacterium koreense</name>
    <dbReference type="NCBI Taxonomy" id="323761"/>
    <lineage>
        <taxon>Bacteria</taxon>
        <taxon>Bacillati</taxon>
        <taxon>Actinomycetota</taxon>
        <taxon>Actinomycetes</taxon>
        <taxon>Micrococcales</taxon>
        <taxon>Microbacteriaceae</taxon>
        <taxon>Microbacterium</taxon>
    </lineage>
</organism>
<sequence length="93" mass="9547">MGTTMADVVFRHSDFTDAVTHLRDAGDAAVDMVCPAFGVVGSAIVESALVGVDGVFRGAIVALAEVGAQLAVDTETVHAELRELDTQMAGGRS</sequence>
<protein>
    <recommendedName>
        <fullName evidence="3">Excreted virulence factor EspC (Type VII ESX diderm)</fullName>
    </recommendedName>
</protein>
<keyword evidence="2" id="KW-1185">Reference proteome</keyword>
<evidence type="ECO:0008006" key="3">
    <source>
        <dbReference type="Google" id="ProtNLM"/>
    </source>
</evidence>
<comment type="caution">
    <text evidence="1">The sequence shown here is derived from an EMBL/GenBank/DDBJ whole genome shotgun (WGS) entry which is preliminary data.</text>
</comment>
<gene>
    <name evidence="1" type="ORF">ACFQZV_03565</name>
</gene>
<reference evidence="2" key="1">
    <citation type="journal article" date="2019" name="Int. J. Syst. Evol. Microbiol.">
        <title>The Global Catalogue of Microorganisms (GCM) 10K type strain sequencing project: providing services to taxonomists for standard genome sequencing and annotation.</title>
        <authorList>
            <consortium name="The Broad Institute Genomics Platform"/>
            <consortium name="The Broad Institute Genome Sequencing Center for Infectious Disease"/>
            <person name="Wu L."/>
            <person name="Ma J."/>
        </authorList>
    </citation>
    <scope>NUCLEOTIDE SEQUENCE [LARGE SCALE GENOMIC DNA]</scope>
    <source>
        <strain evidence="2">CCUG 50754</strain>
    </source>
</reference>
<evidence type="ECO:0000313" key="2">
    <source>
        <dbReference type="Proteomes" id="UP001597042"/>
    </source>
</evidence>
<evidence type="ECO:0000313" key="1">
    <source>
        <dbReference type="EMBL" id="MFD0780376.1"/>
    </source>
</evidence>
<dbReference type="EMBL" id="JBHTIM010000001">
    <property type="protein sequence ID" value="MFD0780376.1"/>
    <property type="molecule type" value="Genomic_DNA"/>
</dbReference>
<dbReference type="RefSeq" id="WP_378750784.1">
    <property type="nucleotide sequence ID" value="NZ_JBHSSV010000003.1"/>
</dbReference>
<proteinExistence type="predicted"/>
<dbReference type="Proteomes" id="UP001597042">
    <property type="component" value="Unassembled WGS sequence"/>
</dbReference>
<name>A0ABW2ZQ89_9MICO</name>